<dbReference type="Pfam" id="PF03141">
    <property type="entry name" value="Methyltransf_29"/>
    <property type="match status" value="1"/>
</dbReference>
<evidence type="ECO:0000313" key="5">
    <source>
        <dbReference type="EMBL" id="PNS98340.1"/>
    </source>
</evidence>
<dbReference type="InParanoid" id="B9IIM7"/>
<evidence type="ECO:0000313" key="6">
    <source>
        <dbReference type="Proteomes" id="UP000006729"/>
    </source>
</evidence>
<organism evidence="5 6">
    <name type="scientific">Populus trichocarpa</name>
    <name type="common">Western balsam poplar</name>
    <name type="synonym">Populus balsamifera subsp. trichocarpa</name>
    <dbReference type="NCBI Taxonomy" id="3694"/>
    <lineage>
        <taxon>Eukaryota</taxon>
        <taxon>Viridiplantae</taxon>
        <taxon>Streptophyta</taxon>
        <taxon>Embryophyta</taxon>
        <taxon>Tracheophyta</taxon>
        <taxon>Spermatophyta</taxon>
        <taxon>Magnoliopsida</taxon>
        <taxon>eudicotyledons</taxon>
        <taxon>Gunneridae</taxon>
        <taxon>Pentapetalae</taxon>
        <taxon>rosids</taxon>
        <taxon>fabids</taxon>
        <taxon>Malpighiales</taxon>
        <taxon>Salicaceae</taxon>
        <taxon>Saliceae</taxon>
        <taxon>Populus</taxon>
    </lineage>
</organism>
<accession>B9IIM7</accession>
<keyword evidence="4" id="KW-0812">Transmembrane</keyword>
<sequence length="151" mass="17778">MYMVAIDHVLRPGRYCRPKEELEEEQRKIEEVTKLLSWEKRHEIGEIAIWHKRINNDFFREQDPKPTMYEVTGAAWQPFSEKLNVVPPRISSGSIPGLSVEKFLEDNRTLALNIFRFKPFPFMIHVPIILGIVASILWCCMIFASKFHYSL</sequence>
<dbReference type="AlphaFoldDB" id="B9IIM7"/>
<keyword evidence="3" id="KW-0325">Glycoprotein</keyword>
<dbReference type="Proteomes" id="UP000006729">
    <property type="component" value="Chromosome 16"/>
</dbReference>
<dbReference type="HOGENOM" id="CLU_1734581_0_0_1"/>
<evidence type="ECO:0000256" key="4">
    <source>
        <dbReference type="SAM" id="Phobius"/>
    </source>
</evidence>
<dbReference type="EMBL" id="CM009305">
    <property type="protein sequence ID" value="PNS98340.1"/>
    <property type="molecule type" value="Genomic_DNA"/>
</dbReference>
<keyword evidence="4" id="KW-0472">Membrane</keyword>
<name>B9IIM7_POPTR</name>
<dbReference type="eggNOG" id="ENOG502QPR2">
    <property type="taxonomic scope" value="Eukaryota"/>
</dbReference>
<evidence type="ECO:0000256" key="2">
    <source>
        <dbReference type="ARBA" id="ARBA00022679"/>
    </source>
</evidence>
<keyword evidence="1" id="KW-0489">Methyltransferase</keyword>
<dbReference type="STRING" id="3694.B9IIM7"/>
<dbReference type="InterPro" id="IPR004159">
    <property type="entry name" value="Put_SAM_MeTrfase"/>
</dbReference>
<reference evidence="5 6" key="1">
    <citation type="journal article" date="2006" name="Science">
        <title>The genome of black cottonwood, Populus trichocarpa (Torr. &amp; Gray).</title>
        <authorList>
            <person name="Tuskan G.A."/>
            <person name="Difazio S."/>
            <person name="Jansson S."/>
            <person name="Bohlmann J."/>
            <person name="Grigoriev I."/>
            <person name="Hellsten U."/>
            <person name="Putnam N."/>
            <person name="Ralph S."/>
            <person name="Rombauts S."/>
            <person name="Salamov A."/>
            <person name="Schein J."/>
            <person name="Sterck L."/>
            <person name="Aerts A."/>
            <person name="Bhalerao R.R."/>
            <person name="Bhalerao R.P."/>
            <person name="Blaudez D."/>
            <person name="Boerjan W."/>
            <person name="Brun A."/>
            <person name="Brunner A."/>
            <person name="Busov V."/>
            <person name="Campbell M."/>
            <person name="Carlson J."/>
            <person name="Chalot M."/>
            <person name="Chapman J."/>
            <person name="Chen G.L."/>
            <person name="Cooper D."/>
            <person name="Coutinho P.M."/>
            <person name="Couturier J."/>
            <person name="Covert S."/>
            <person name="Cronk Q."/>
            <person name="Cunningham R."/>
            <person name="Davis J."/>
            <person name="Degroeve S."/>
            <person name="Dejardin A."/>
            <person name="Depamphilis C."/>
            <person name="Detter J."/>
            <person name="Dirks B."/>
            <person name="Dubchak I."/>
            <person name="Duplessis S."/>
            <person name="Ehlting J."/>
            <person name="Ellis B."/>
            <person name="Gendler K."/>
            <person name="Goodstein D."/>
            <person name="Gribskov M."/>
            <person name="Grimwood J."/>
            <person name="Groover A."/>
            <person name="Gunter L."/>
            <person name="Hamberger B."/>
            <person name="Heinze B."/>
            <person name="Helariutta Y."/>
            <person name="Henrissat B."/>
            <person name="Holligan D."/>
            <person name="Holt R."/>
            <person name="Huang W."/>
            <person name="Islam-Faridi N."/>
            <person name="Jones S."/>
            <person name="Jones-Rhoades M."/>
            <person name="Jorgensen R."/>
            <person name="Joshi C."/>
            <person name="Kangasjarvi J."/>
            <person name="Karlsson J."/>
            <person name="Kelleher C."/>
            <person name="Kirkpatrick R."/>
            <person name="Kirst M."/>
            <person name="Kohler A."/>
            <person name="Kalluri U."/>
            <person name="Larimer F."/>
            <person name="Leebens-Mack J."/>
            <person name="Leple J.C."/>
            <person name="Locascio P."/>
            <person name="Lou Y."/>
            <person name="Lucas S."/>
            <person name="Martin F."/>
            <person name="Montanini B."/>
            <person name="Napoli C."/>
            <person name="Nelson D.R."/>
            <person name="Nelson C."/>
            <person name="Nieminen K."/>
            <person name="Nilsson O."/>
            <person name="Pereda V."/>
            <person name="Peter G."/>
            <person name="Philippe R."/>
            <person name="Pilate G."/>
            <person name="Poliakov A."/>
            <person name="Razumovskaya J."/>
            <person name="Richardson P."/>
            <person name="Rinaldi C."/>
            <person name="Ritland K."/>
            <person name="Rouze P."/>
            <person name="Ryaboy D."/>
            <person name="Schmutz J."/>
            <person name="Schrader J."/>
            <person name="Segerman B."/>
            <person name="Shin H."/>
            <person name="Siddiqui A."/>
            <person name="Sterky F."/>
            <person name="Terry A."/>
            <person name="Tsai C.J."/>
            <person name="Uberbacher E."/>
            <person name="Unneberg P."/>
            <person name="Vahala J."/>
            <person name="Wall K."/>
            <person name="Wessler S."/>
            <person name="Yang G."/>
            <person name="Yin T."/>
            <person name="Douglas C."/>
            <person name="Marra M."/>
            <person name="Sandberg G."/>
            <person name="Van de Peer Y."/>
            <person name="Rokhsar D."/>
        </authorList>
    </citation>
    <scope>NUCLEOTIDE SEQUENCE [LARGE SCALE GENOMIC DNA]</scope>
    <source>
        <strain evidence="6">cv. Nisqually</strain>
    </source>
</reference>
<evidence type="ECO:0000256" key="1">
    <source>
        <dbReference type="ARBA" id="ARBA00022603"/>
    </source>
</evidence>
<dbReference type="GO" id="GO:0032259">
    <property type="term" value="P:methylation"/>
    <property type="evidence" value="ECO:0007669"/>
    <property type="project" value="UniProtKB-KW"/>
</dbReference>
<protein>
    <submittedName>
        <fullName evidence="5">Uncharacterized protein</fullName>
    </submittedName>
</protein>
<keyword evidence="6" id="KW-1185">Reference proteome</keyword>
<dbReference type="GO" id="GO:0008168">
    <property type="term" value="F:methyltransferase activity"/>
    <property type="evidence" value="ECO:0007669"/>
    <property type="project" value="UniProtKB-KW"/>
</dbReference>
<feature type="transmembrane region" description="Helical" evidence="4">
    <location>
        <begin position="122"/>
        <end position="144"/>
    </location>
</feature>
<proteinExistence type="predicted"/>
<evidence type="ECO:0000256" key="3">
    <source>
        <dbReference type="ARBA" id="ARBA00023180"/>
    </source>
</evidence>
<keyword evidence="2" id="KW-0808">Transferase</keyword>
<keyword evidence="4" id="KW-1133">Transmembrane helix</keyword>
<gene>
    <name evidence="5" type="ORF">POPTR_016G071300</name>
</gene>